<dbReference type="GeneID" id="30030213"/>
<comment type="caution">
    <text evidence="3">The sequence shown here is derived from an EMBL/GenBank/DDBJ whole genome shotgun (WGS) entry which is preliminary data.</text>
</comment>
<dbReference type="GO" id="GO:0002100">
    <property type="term" value="P:tRNA wobble adenosine to inosine editing"/>
    <property type="evidence" value="ECO:0007669"/>
    <property type="project" value="InterPro"/>
</dbReference>
<dbReference type="Proteomes" id="UP000092555">
    <property type="component" value="Unassembled WGS sequence"/>
</dbReference>
<dbReference type="GO" id="GO:0043829">
    <property type="term" value="F:tRNA-specific adenosine-37 deaminase activity"/>
    <property type="evidence" value="ECO:0007669"/>
    <property type="project" value="TreeGrafter"/>
</dbReference>
<evidence type="ECO:0000313" key="4">
    <source>
        <dbReference type="Proteomes" id="UP000092555"/>
    </source>
</evidence>
<dbReference type="AlphaFoldDB" id="A0A1A0HDL9"/>
<accession>A0A1A0HDL9</accession>
<organism evidence="3 4">
    <name type="scientific">Metschnikowia bicuspidata var. bicuspidata NRRL YB-4993</name>
    <dbReference type="NCBI Taxonomy" id="869754"/>
    <lineage>
        <taxon>Eukaryota</taxon>
        <taxon>Fungi</taxon>
        <taxon>Dikarya</taxon>
        <taxon>Ascomycota</taxon>
        <taxon>Saccharomycotina</taxon>
        <taxon>Pichiomycetes</taxon>
        <taxon>Metschnikowiaceae</taxon>
        <taxon>Metschnikowia</taxon>
    </lineage>
</organism>
<dbReference type="SMART" id="SM00552">
    <property type="entry name" value="ADEAMc"/>
    <property type="match status" value="1"/>
</dbReference>
<dbReference type="RefSeq" id="XP_018712488.1">
    <property type="nucleotide sequence ID" value="XM_018857237.1"/>
</dbReference>
<reference evidence="3 4" key="1">
    <citation type="submission" date="2016-05" db="EMBL/GenBank/DDBJ databases">
        <title>Comparative genomics of biotechnologically important yeasts.</title>
        <authorList>
            <consortium name="DOE Joint Genome Institute"/>
            <person name="Riley R."/>
            <person name="Haridas S."/>
            <person name="Wolfe K.H."/>
            <person name="Lopes M.R."/>
            <person name="Hittinger C.T."/>
            <person name="Goker M."/>
            <person name="Salamov A."/>
            <person name="Wisecaver J."/>
            <person name="Long T.M."/>
            <person name="Aerts A.L."/>
            <person name="Barry K."/>
            <person name="Choi C."/>
            <person name="Clum A."/>
            <person name="Coughlan A.Y."/>
            <person name="Deshpande S."/>
            <person name="Douglass A.P."/>
            <person name="Hanson S.J."/>
            <person name="Klenk H.-P."/>
            <person name="LaButti K."/>
            <person name="Lapidus A."/>
            <person name="Lindquist E."/>
            <person name="Lipzen A."/>
            <person name="Meier-kolthoff J.P."/>
            <person name="Ohm R.A."/>
            <person name="Otillar R.P."/>
            <person name="Pangilinan J."/>
            <person name="Peng Y."/>
            <person name="Rokas A."/>
            <person name="Rosa C.A."/>
            <person name="Scheuner C."/>
            <person name="Sibirny A.A."/>
            <person name="Slot J.C."/>
            <person name="Stielow J.B."/>
            <person name="Sun H."/>
            <person name="Kurtzman C.P."/>
            <person name="Blackwell M."/>
            <person name="Grigoriev I.V."/>
            <person name="Jeffries T.W."/>
        </authorList>
    </citation>
    <scope>NUCLEOTIDE SEQUENCE [LARGE SCALE GENOMIC DNA]</scope>
    <source>
        <strain evidence="3 4">NRRL YB-4993</strain>
    </source>
</reference>
<proteinExistence type="predicted"/>
<dbReference type="PANTHER" id="PTHR47803:SF1">
    <property type="entry name" value="TRNA-SPECIFIC ADENOSINE DEAMINASE 1"/>
    <property type="match status" value="1"/>
</dbReference>
<evidence type="ECO:0000259" key="2">
    <source>
        <dbReference type="PROSITE" id="PS50141"/>
    </source>
</evidence>
<dbReference type="Pfam" id="PF02137">
    <property type="entry name" value="A_deamin"/>
    <property type="match status" value="1"/>
</dbReference>
<feature type="region of interest" description="Disordered" evidence="1">
    <location>
        <begin position="140"/>
        <end position="180"/>
    </location>
</feature>
<feature type="compositionally biased region" description="Low complexity" evidence="1">
    <location>
        <begin position="163"/>
        <end position="173"/>
    </location>
</feature>
<protein>
    <recommendedName>
        <fullName evidence="2">A to I editase domain-containing protein</fullName>
    </recommendedName>
</protein>
<evidence type="ECO:0000256" key="1">
    <source>
        <dbReference type="SAM" id="MobiDB-lite"/>
    </source>
</evidence>
<dbReference type="GO" id="GO:0003723">
    <property type="term" value="F:RNA binding"/>
    <property type="evidence" value="ECO:0007669"/>
    <property type="project" value="InterPro"/>
</dbReference>
<dbReference type="InterPro" id="IPR042935">
    <property type="entry name" value="Tad1"/>
</dbReference>
<evidence type="ECO:0000313" key="3">
    <source>
        <dbReference type="EMBL" id="OBA21992.1"/>
    </source>
</evidence>
<sequence length="383" mass="41261">MSRDHLGQRIADAVEAHFEKASGKGGRPGVRPGGVAEWTVLAGLVAVDGDSLTVLSAATGVKAMPDCVRRYSRGLIVHDMHAEILCLRMFNWYVVEEVKHAARRRFLEPTGAAGPGGPRFRWRPGVRLALYVSEPPCGDASMAHDEAGKEATEKRSTEKRSRTTPAAPATDGPAAKKHSAVRGRAGFGDLGVVRTKPGRADSRVSFSKSCSDKLCAKQFTGILNCVASVRVDPVFLDFLVVAEQKHSPADFRRCFVSRLGPLPPPPPHALQVLTFGASRYAYAKHAGRVPLPLSWVSCPVAGTAHVLSQGVRNGAHVKNGPPRRAGASTLCRRSLWEHAQGEVPVHGSYRQFKQAAVGRERRKHEARAALGAWPACAEDDFAV</sequence>
<dbReference type="STRING" id="869754.A0A1A0HDL9"/>
<feature type="domain" description="A to I editase" evidence="2">
    <location>
        <begin position="56"/>
        <end position="335"/>
    </location>
</feature>
<dbReference type="EMBL" id="LXTC01000002">
    <property type="protein sequence ID" value="OBA21992.1"/>
    <property type="molecule type" value="Genomic_DNA"/>
</dbReference>
<feature type="compositionally biased region" description="Basic and acidic residues" evidence="1">
    <location>
        <begin position="142"/>
        <end position="161"/>
    </location>
</feature>
<dbReference type="PROSITE" id="PS50141">
    <property type="entry name" value="A_DEAMIN_EDITASE"/>
    <property type="match status" value="1"/>
</dbReference>
<name>A0A1A0HDL9_9ASCO</name>
<keyword evidence="4" id="KW-1185">Reference proteome</keyword>
<dbReference type="PANTHER" id="PTHR47803">
    <property type="entry name" value="TRNA-SPECIFIC ADENOSINE DEAMINASE 1"/>
    <property type="match status" value="1"/>
</dbReference>
<dbReference type="InterPro" id="IPR002466">
    <property type="entry name" value="A_deamin"/>
</dbReference>
<gene>
    <name evidence="3" type="ORF">METBIDRAFT_40144</name>
</gene>
<dbReference type="OrthoDB" id="10268011at2759"/>